<keyword evidence="4" id="KW-0496">Mitochondrion</keyword>
<dbReference type="PANTHER" id="PTHR31542">
    <property type="entry name" value="39A RIBOSOMAL PROTEIN L50, MITOCHONDRIAL"/>
    <property type="match status" value="1"/>
</dbReference>
<evidence type="ECO:0000256" key="6">
    <source>
        <dbReference type="ARBA" id="ARBA00035183"/>
    </source>
</evidence>
<evidence type="ECO:0000256" key="4">
    <source>
        <dbReference type="ARBA" id="ARBA00023128"/>
    </source>
</evidence>
<evidence type="ECO:0000256" key="1">
    <source>
        <dbReference type="ARBA" id="ARBA00004173"/>
    </source>
</evidence>
<sequence>MLHNEICEAWNAEAEPQTSDARHALRRKAYVGTHWLNRIDVTKCRVRCYVASPLLVSRSCVLIDTHSKMAGDFFRPKGFLPAERILSGKVSGSQTMLSAGFLRTVAAAGGCRRALWDGLRKKNADPEVVKVTGHLELASSHAGPALVSPPPRSRKYNPPPDMEKLLETNVRKVFGVSADWQRVALKDGLQKFNLLAGLASELGHAVPNSQLRDIQTTADLLAFYRTPVKDASKFDELVAADLPANLKIEWGY</sequence>
<keyword evidence="9" id="KW-1185">Reference proteome</keyword>
<dbReference type="EMBL" id="JANPWB010000007">
    <property type="protein sequence ID" value="KAJ1168888.1"/>
    <property type="molecule type" value="Genomic_DNA"/>
</dbReference>
<comment type="similarity">
    <text evidence="2">Belongs to the mitochondrion-specific ribosomal protein mL50 family.</text>
</comment>
<comment type="subcellular location">
    <subcellularLocation>
        <location evidence="1">Mitochondrion</location>
    </subcellularLocation>
</comment>
<name>A0AAV7SXJ6_PLEWA</name>
<evidence type="ECO:0000256" key="3">
    <source>
        <dbReference type="ARBA" id="ARBA00022980"/>
    </source>
</evidence>
<dbReference type="GO" id="GO:0005762">
    <property type="term" value="C:mitochondrial large ribosomal subunit"/>
    <property type="evidence" value="ECO:0007669"/>
    <property type="project" value="TreeGrafter"/>
</dbReference>
<evidence type="ECO:0000256" key="7">
    <source>
        <dbReference type="ARBA" id="ARBA00035398"/>
    </source>
</evidence>
<keyword evidence="5" id="KW-0687">Ribonucleoprotein</keyword>
<evidence type="ECO:0000256" key="2">
    <source>
        <dbReference type="ARBA" id="ARBA00008860"/>
    </source>
</evidence>
<dbReference type="AlphaFoldDB" id="A0AAV7SXJ6"/>
<evidence type="ECO:0000313" key="8">
    <source>
        <dbReference type="EMBL" id="KAJ1168888.1"/>
    </source>
</evidence>
<keyword evidence="3" id="KW-0689">Ribosomal protein</keyword>
<organism evidence="8 9">
    <name type="scientific">Pleurodeles waltl</name>
    <name type="common">Iberian ribbed newt</name>
    <dbReference type="NCBI Taxonomy" id="8319"/>
    <lineage>
        <taxon>Eukaryota</taxon>
        <taxon>Metazoa</taxon>
        <taxon>Chordata</taxon>
        <taxon>Craniata</taxon>
        <taxon>Vertebrata</taxon>
        <taxon>Euteleostomi</taxon>
        <taxon>Amphibia</taxon>
        <taxon>Batrachia</taxon>
        <taxon>Caudata</taxon>
        <taxon>Salamandroidea</taxon>
        <taxon>Salamandridae</taxon>
        <taxon>Pleurodelinae</taxon>
        <taxon>Pleurodeles</taxon>
    </lineage>
</organism>
<evidence type="ECO:0000256" key="5">
    <source>
        <dbReference type="ARBA" id="ARBA00023274"/>
    </source>
</evidence>
<accession>A0AAV7SXJ6</accession>
<gene>
    <name evidence="8" type="ORF">NDU88_000800</name>
</gene>
<dbReference type="Proteomes" id="UP001066276">
    <property type="component" value="Chromosome 4_1"/>
</dbReference>
<dbReference type="Pfam" id="PF10501">
    <property type="entry name" value="Ribosomal_L50"/>
    <property type="match status" value="1"/>
</dbReference>
<comment type="caution">
    <text evidence="8">The sequence shown here is derived from an EMBL/GenBank/DDBJ whole genome shotgun (WGS) entry which is preliminary data.</text>
</comment>
<evidence type="ECO:0000313" key="9">
    <source>
        <dbReference type="Proteomes" id="UP001066276"/>
    </source>
</evidence>
<dbReference type="PANTHER" id="PTHR31542:SF1">
    <property type="entry name" value="LARGE RIBOSOMAL SUBUNIT PROTEIN ML50"/>
    <property type="match status" value="1"/>
</dbReference>
<reference evidence="8" key="1">
    <citation type="journal article" date="2022" name="bioRxiv">
        <title>Sequencing and chromosome-scale assembly of the giantPleurodeles waltlgenome.</title>
        <authorList>
            <person name="Brown T."/>
            <person name="Elewa A."/>
            <person name="Iarovenko S."/>
            <person name="Subramanian E."/>
            <person name="Araus A.J."/>
            <person name="Petzold A."/>
            <person name="Susuki M."/>
            <person name="Suzuki K.-i.T."/>
            <person name="Hayashi T."/>
            <person name="Toyoda A."/>
            <person name="Oliveira C."/>
            <person name="Osipova E."/>
            <person name="Leigh N.D."/>
            <person name="Simon A."/>
            <person name="Yun M.H."/>
        </authorList>
    </citation>
    <scope>NUCLEOTIDE SEQUENCE</scope>
    <source>
        <strain evidence="8">20211129_DDA</strain>
        <tissue evidence="8">Liver</tissue>
    </source>
</reference>
<protein>
    <recommendedName>
        <fullName evidence="6">Large ribosomal subunit protein mL50</fullName>
    </recommendedName>
    <alternativeName>
        <fullName evidence="7">39S ribosomal protein L50, mitochondrial</fullName>
    </alternativeName>
</protein>
<dbReference type="InterPro" id="IPR018305">
    <property type="entry name" value="Ribosomal_m50"/>
</dbReference>
<proteinExistence type="inferred from homology"/>